<accession>A0A0Q3VJ31</accession>
<feature type="domain" description="YetF C-terminal" evidence="8">
    <location>
        <begin position="82"/>
        <end position="202"/>
    </location>
</feature>
<evidence type="ECO:0000256" key="7">
    <source>
        <dbReference type="SAM" id="Phobius"/>
    </source>
</evidence>
<evidence type="ECO:0000259" key="8">
    <source>
        <dbReference type="Pfam" id="PF04239"/>
    </source>
</evidence>
<dbReference type="EMBL" id="LJIX01000006">
    <property type="protein sequence ID" value="KQL20650.1"/>
    <property type="molecule type" value="Genomic_DNA"/>
</dbReference>
<keyword evidence="5 7" id="KW-1133">Transmembrane helix</keyword>
<name>A0A0Q3VJ31_9BACI</name>
<comment type="subcellular location">
    <subcellularLocation>
        <location evidence="1">Cell membrane</location>
        <topology evidence="1">Multi-pass membrane protein</topology>
    </subcellularLocation>
</comment>
<dbReference type="InterPro" id="IPR023090">
    <property type="entry name" value="UPF0702_alpha/beta_dom_sf"/>
</dbReference>
<sequence length="216" mass="25007">MGEYSMIILRTIFLYIIIMVIFRTMGKKELGQLSTVDLVVSIMIAEMAVLAIEKPESPLFTNILPMLILMLIQIIFSFATLKSKRIRDLVDGKPTIIINKGKIDEEAMKKHRYNFDDLLLQLRGKDIRNITDVEFAILETTGELSVLKKEKKKKGNMTIPLILDGIVQEENLGVINETNFWLRQQLKKRGYNDMNKISFCSYENGHFYIDLKNEKK</sequence>
<keyword evidence="4 7" id="KW-0812">Transmembrane</keyword>
<comment type="caution">
    <text evidence="9">The sequence shown here is derived from an EMBL/GenBank/DDBJ whole genome shotgun (WGS) entry which is preliminary data.</text>
</comment>
<evidence type="ECO:0000256" key="2">
    <source>
        <dbReference type="ARBA" id="ARBA00006448"/>
    </source>
</evidence>
<dbReference type="PATRIC" id="fig|1637975.4.peg.3978"/>
<feature type="transmembrane region" description="Helical" evidence="7">
    <location>
        <begin position="58"/>
        <end position="79"/>
    </location>
</feature>
<comment type="similarity">
    <text evidence="2">Belongs to the UPF0702 family.</text>
</comment>
<feature type="transmembrane region" description="Helical" evidence="7">
    <location>
        <begin position="34"/>
        <end position="52"/>
    </location>
</feature>
<dbReference type="Proteomes" id="UP000050996">
    <property type="component" value="Unassembled WGS sequence"/>
</dbReference>
<keyword evidence="3" id="KW-1003">Cell membrane</keyword>
<dbReference type="PANTHER" id="PTHR34582:SF6">
    <property type="entry name" value="UPF0702 TRANSMEMBRANE PROTEIN YCAP"/>
    <property type="match status" value="1"/>
</dbReference>
<dbReference type="Gene3D" id="3.30.240.20">
    <property type="entry name" value="bsu07140 like domains"/>
    <property type="match status" value="2"/>
</dbReference>
<reference evidence="9 10" key="1">
    <citation type="submission" date="2015-09" db="EMBL/GenBank/DDBJ databases">
        <title>Genome sequencing project for genomic taxonomy and phylogenomics of Bacillus-like bacteria.</title>
        <authorList>
            <person name="Liu B."/>
            <person name="Wang J."/>
            <person name="Zhu Y."/>
            <person name="Liu G."/>
            <person name="Chen Q."/>
            <person name="Chen Z."/>
            <person name="Lan J."/>
            <person name="Che J."/>
            <person name="Ge C."/>
            <person name="Shi H."/>
            <person name="Pan Z."/>
            <person name="Liu X."/>
        </authorList>
    </citation>
    <scope>NUCLEOTIDE SEQUENCE [LARGE SCALE GENOMIC DNA]</scope>
    <source>
        <strain evidence="9 10">FJAT-18043</strain>
    </source>
</reference>
<dbReference type="STRING" id="1637975.AN957_20025"/>
<keyword evidence="6 7" id="KW-0472">Membrane</keyword>
<dbReference type="Pfam" id="PF04239">
    <property type="entry name" value="DUF421"/>
    <property type="match status" value="1"/>
</dbReference>
<dbReference type="InterPro" id="IPR007353">
    <property type="entry name" value="DUF421"/>
</dbReference>
<dbReference type="RefSeq" id="WP_053477143.1">
    <property type="nucleotide sequence ID" value="NZ_CP041305.1"/>
</dbReference>
<evidence type="ECO:0000256" key="5">
    <source>
        <dbReference type="ARBA" id="ARBA00022989"/>
    </source>
</evidence>
<dbReference type="AlphaFoldDB" id="A0A0Q3VJ31"/>
<gene>
    <name evidence="9" type="ORF">AN957_20025</name>
</gene>
<evidence type="ECO:0000256" key="4">
    <source>
        <dbReference type="ARBA" id="ARBA00022692"/>
    </source>
</evidence>
<proteinExistence type="inferred from homology"/>
<evidence type="ECO:0000256" key="1">
    <source>
        <dbReference type="ARBA" id="ARBA00004651"/>
    </source>
</evidence>
<organism evidence="9 10">
    <name type="scientific">Cytobacillus solani</name>
    <dbReference type="NCBI Taxonomy" id="1637975"/>
    <lineage>
        <taxon>Bacteria</taxon>
        <taxon>Bacillati</taxon>
        <taxon>Bacillota</taxon>
        <taxon>Bacilli</taxon>
        <taxon>Bacillales</taxon>
        <taxon>Bacillaceae</taxon>
        <taxon>Cytobacillus</taxon>
    </lineage>
</organism>
<dbReference type="GO" id="GO:0005886">
    <property type="term" value="C:plasma membrane"/>
    <property type="evidence" value="ECO:0007669"/>
    <property type="project" value="UniProtKB-SubCell"/>
</dbReference>
<evidence type="ECO:0000256" key="3">
    <source>
        <dbReference type="ARBA" id="ARBA00022475"/>
    </source>
</evidence>
<dbReference type="PANTHER" id="PTHR34582">
    <property type="entry name" value="UPF0702 TRANSMEMBRANE PROTEIN YCAP"/>
    <property type="match status" value="1"/>
</dbReference>
<feature type="transmembrane region" description="Helical" evidence="7">
    <location>
        <begin position="6"/>
        <end position="22"/>
    </location>
</feature>
<evidence type="ECO:0000313" key="9">
    <source>
        <dbReference type="EMBL" id="KQL20650.1"/>
    </source>
</evidence>
<evidence type="ECO:0000256" key="6">
    <source>
        <dbReference type="ARBA" id="ARBA00023136"/>
    </source>
</evidence>
<evidence type="ECO:0000313" key="10">
    <source>
        <dbReference type="Proteomes" id="UP000050996"/>
    </source>
</evidence>
<protein>
    <recommendedName>
        <fullName evidence="8">YetF C-terminal domain-containing protein</fullName>
    </recommendedName>
</protein>
<keyword evidence="10" id="KW-1185">Reference proteome</keyword>